<dbReference type="SUPFAM" id="SSF50621">
    <property type="entry name" value="Alanine racemase C-terminal domain-like"/>
    <property type="match status" value="1"/>
</dbReference>
<dbReference type="RefSeq" id="WP_278059417.1">
    <property type="nucleotide sequence ID" value="NZ_CP121247.1"/>
</dbReference>
<reference evidence="6 7" key="1">
    <citation type="submission" date="2023-07" db="EMBL/GenBank/DDBJ databases">
        <title>Sequencing the genomes of 1000 actinobacteria strains.</title>
        <authorList>
            <person name="Klenk H.-P."/>
        </authorList>
    </citation>
    <scope>NUCLEOTIDE SEQUENCE [LARGE SCALE GENOMIC DNA]</scope>
    <source>
        <strain evidence="6 7">DSM 102162</strain>
    </source>
</reference>
<comment type="function">
    <text evidence="4">Catalyzes the interconversion of L-alanine and D-alanine. May also act on other amino acids.</text>
</comment>
<comment type="similarity">
    <text evidence="4">Belongs to the alanine racemase family.</text>
</comment>
<feature type="domain" description="Alanine racemase C-terminal" evidence="5">
    <location>
        <begin position="244"/>
        <end position="366"/>
    </location>
</feature>
<feature type="modified residue" description="N6-(pyridoxal phosphate)lysine" evidence="4">
    <location>
        <position position="32"/>
    </location>
</feature>
<dbReference type="Proteomes" id="UP001235966">
    <property type="component" value="Unassembled WGS sequence"/>
</dbReference>
<dbReference type="SUPFAM" id="SSF51419">
    <property type="entry name" value="PLP-binding barrel"/>
    <property type="match status" value="1"/>
</dbReference>
<dbReference type="SMART" id="SM01005">
    <property type="entry name" value="Ala_racemase_C"/>
    <property type="match status" value="1"/>
</dbReference>
<dbReference type="PANTHER" id="PTHR30511:SF0">
    <property type="entry name" value="ALANINE RACEMASE, CATABOLIC-RELATED"/>
    <property type="match status" value="1"/>
</dbReference>
<comment type="pathway">
    <text evidence="4">Amino-acid biosynthesis; D-alanine biosynthesis; D-alanine from L-alanine: step 1/1.</text>
</comment>
<dbReference type="PANTHER" id="PTHR30511">
    <property type="entry name" value="ALANINE RACEMASE"/>
    <property type="match status" value="1"/>
</dbReference>
<feature type="binding site" evidence="4">
    <location>
        <position position="312"/>
    </location>
    <ligand>
        <name>substrate</name>
    </ligand>
</feature>
<dbReference type="Gene3D" id="2.40.37.10">
    <property type="entry name" value="Lyase, Ornithine Decarboxylase, Chain A, domain 1"/>
    <property type="match status" value="1"/>
</dbReference>
<dbReference type="HAMAP" id="MF_01201">
    <property type="entry name" value="Ala_racemase"/>
    <property type="match status" value="1"/>
</dbReference>
<dbReference type="InterPro" id="IPR020622">
    <property type="entry name" value="Ala_racemase_pyridoxalP-BS"/>
</dbReference>
<dbReference type="InterPro" id="IPR000821">
    <property type="entry name" value="Ala_racemase"/>
</dbReference>
<dbReference type="InterPro" id="IPR009006">
    <property type="entry name" value="Ala_racemase/Decarboxylase_C"/>
</dbReference>
<protein>
    <recommendedName>
        <fullName evidence="4">Alanine racemase</fullName>
        <ecNumber evidence="4">5.1.1.1</ecNumber>
    </recommendedName>
</protein>
<evidence type="ECO:0000313" key="7">
    <source>
        <dbReference type="Proteomes" id="UP001235966"/>
    </source>
</evidence>
<evidence type="ECO:0000256" key="2">
    <source>
        <dbReference type="ARBA" id="ARBA00022898"/>
    </source>
</evidence>
<keyword evidence="2 4" id="KW-0663">Pyridoxal phosphate</keyword>
<dbReference type="InterPro" id="IPR001608">
    <property type="entry name" value="Ala_racemase_N"/>
</dbReference>
<sequence>MSYPSRAYISKSAFEHNLEVARELAPTMAIVKANAYGHGIEFISRWGLGAGVEWFGAAQLEEALHLRHLVGPVPRVFTWIYAPGANLRAAVENVLDVSVGSQWALRELATAAREVGATARVHVEVDTGMARGGVNPSDLDALAAELCRLQAEGAIEVVSLWSHLANADSDDDSLTIAQTARFEEARAAFAQAGVVPEMFHLAASGGALWHPATRYDMIRPGAMLYGLSPNMRRASAESLGLEPVMRLEADVVAVRDVPAGTGISYGHTEIAVGGHLAVVPLGYGDGIPRSASRNAYVSLGGERAKIMGNVCMDQFIVEVPGAAEGDVAVLFGGAHAPSADDWGEAAGTIGYEIVTRIGPRVARIPVA</sequence>
<feature type="binding site" evidence="4">
    <location>
        <position position="131"/>
    </location>
    <ligand>
        <name>substrate</name>
    </ligand>
</feature>
<evidence type="ECO:0000259" key="5">
    <source>
        <dbReference type="SMART" id="SM01005"/>
    </source>
</evidence>
<dbReference type="PRINTS" id="PR00992">
    <property type="entry name" value="ALARACEMASE"/>
</dbReference>
<dbReference type="Pfam" id="PF01168">
    <property type="entry name" value="Ala_racemase_N"/>
    <property type="match status" value="1"/>
</dbReference>
<comment type="catalytic activity">
    <reaction evidence="4">
        <text>L-alanine = D-alanine</text>
        <dbReference type="Rhea" id="RHEA:20249"/>
        <dbReference type="ChEBI" id="CHEBI:57416"/>
        <dbReference type="ChEBI" id="CHEBI:57972"/>
        <dbReference type="EC" id="5.1.1.1"/>
    </reaction>
</comment>
<accession>A0ABT9NDH2</accession>
<comment type="caution">
    <text evidence="6">The sequence shown here is derived from an EMBL/GenBank/DDBJ whole genome shotgun (WGS) entry which is preliminary data.</text>
</comment>
<proteinExistence type="inferred from homology"/>
<dbReference type="CDD" id="cd00430">
    <property type="entry name" value="PLPDE_III_AR"/>
    <property type="match status" value="1"/>
</dbReference>
<dbReference type="InterPro" id="IPR011079">
    <property type="entry name" value="Ala_racemase_C"/>
</dbReference>
<keyword evidence="3 4" id="KW-0413">Isomerase</keyword>
<name>A0ABT9NDH2_9ACTO</name>
<feature type="active site" description="Proton acceptor; specific for D-alanine" evidence="4">
    <location>
        <position position="32"/>
    </location>
</feature>
<dbReference type="EC" id="5.1.1.1" evidence="4"/>
<evidence type="ECO:0000313" key="6">
    <source>
        <dbReference type="EMBL" id="MDP9801421.1"/>
    </source>
</evidence>
<dbReference type="GO" id="GO:0008784">
    <property type="term" value="F:alanine racemase activity"/>
    <property type="evidence" value="ECO:0007669"/>
    <property type="project" value="UniProtKB-EC"/>
</dbReference>
<feature type="active site" description="Proton acceptor; specific for L-alanine" evidence="4">
    <location>
        <position position="265"/>
    </location>
</feature>
<gene>
    <name evidence="6" type="ORF">J2S49_001497</name>
</gene>
<dbReference type="EMBL" id="JAUSQW010000001">
    <property type="protein sequence ID" value="MDP9801421.1"/>
    <property type="molecule type" value="Genomic_DNA"/>
</dbReference>
<keyword evidence="7" id="KW-1185">Reference proteome</keyword>
<dbReference type="Gene3D" id="3.20.20.10">
    <property type="entry name" value="Alanine racemase"/>
    <property type="match status" value="1"/>
</dbReference>
<dbReference type="InterPro" id="IPR029066">
    <property type="entry name" value="PLP-binding_barrel"/>
</dbReference>
<organism evidence="6 7">
    <name type="scientific">Arcanobacterium wilhelmae</name>
    <dbReference type="NCBI Taxonomy" id="1803177"/>
    <lineage>
        <taxon>Bacteria</taxon>
        <taxon>Bacillati</taxon>
        <taxon>Actinomycetota</taxon>
        <taxon>Actinomycetes</taxon>
        <taxon>Actinomycetales</taxon>
        <taxon>Actinomycetaceae</taxon>
        <taxon>Arcanobacterium</taxon>
    </lineage>
</organism>
<dbReference type="NCBIfam" id="TIGR00492">
    <property type="entry name" value="alr"/>
    <property type="match status" value="1"/>
</dbReference>
<dbReference type="Pfam" id="PF00842">
    <property type="entry name" value="Ala_racemase_C"/>
    <property type="match status" value="1"/>
</dbReference>
<evidence type="ECO:0000256" key="4">
    <source>
        <dbReference type="HAMAP-Rule" id="MF_01201"/>
    </source>
</evidence>
<evidence type="ECO:0000256" key="1">
    <source>
        <dbReference type="ARBA" id="ARBA00001933"/>
    </source>
</evidence>
<comment type="cofactor">
    <cofactor evidence="1 4">
        <name>pyridoxal 5'-phosphate</name>
        <dbReference type="ChEBI" id="CHEBI:597326"/>
    </cofactor>
</comment>
<dbReference type="PROSITE" id="PS00395">
    <property type="entry name" value="ALANINE_RACEMASE"/>
    <property type="match status" value="1"/>
</dbReference>
<evidence type="ECO:0000256" key="3">
    <source>
        <dbReference type="ARBA" id="ARBA00023235"/>
    </source>
</evidence>